<evidence type="ECO:0000313" key="2">
    <source>
        <dbReference type="Proteomes" id="UP000194040"/>
    </source>
</evidence>
<gene>
    <name evidence="1" type="ORF">AU512_16690</name>
</gene>
<evidence type="ECO:0000313" key="1">
    <source>
        <dbReference type="EMBL" id="OSN03322.1"/>
    </source>
</evidence>
<reference evidence="1 2" key="1">
    <citation type="submission" date="2016-02" db="EMBL/GenBank/DDBJ databases">
        <title>Species-wide whole genome sequencing reveals diversity, host range in Lonsdalea quercina.</title>
        <authorList>
            <person name="Li Y."/>
        </authorList>
    </citation>
    <scope>NUCLEOTIDE SEQUENCE [LARGE SCALE GENOMIC DNA]</scope>
    <source>
        <strain evidence="1 2">LMG 26265</strain>
    </source>
</reference>
<name>A0ABX3XBW0_9GAMM</name>
<accession>A0ABX3XBW0</accession>
<keyword evidence="2" id="KW-1185">Reference proteome</keyword>
<sequence length="142" mass="16271">MSFGSPTIVPVDGNDNYVVINAPKGQQALINLIMSYFMQHPFDKTQEEFSAEFRLLSVDTPTSGEIPLAHWWNESMTGPSPKYTDTSEYRISAMTYFNKKNDSYLKEITRFWFNNSYRKGCTENENNIVDIQSNGTQDPTCD</sequence>
<proteinExistence type="predicted"/>
<protein>
    <submittedName>
        <fullName evidence="1">Uncharacterized protein</fullName>
    </submittedName>
</protein>
<organism evidence="1 2">
    <name type="scientific">Lonsdalea iberica</name>
    <dbReference type="NCBI Taxonomy" id="1082703"/>
    <lineage>
        <taxon>Bacteria</taxon>
        <taxon>Pseudomonadati</taxon>
        <taxon>Pseudomonadota</taxon>
        <taxon>Gammaproteobacteria</taxon>
        <taxon>Enterobacterales</taxon>
        <taxon>Pectobacteriaceae</taxon>
        <taxon>Lonsdalea</taxon>
    </lineage>
</organism>
<dbReference type="Proteomes" id="UP000194040">
    <property type="component" value="Unassembled WGS sequence"/>
</dbReference>
<dbReference type="EMBL" id="LUTQ01000133">
    <property type="protein sequence ID" value="OSN03322.1"/>
    <property type="molecule type" value="Genomic_DNA"/>
</dbReference>
<comment type="caution">
    <text evidence="1">The sequence shown here is derived from an EMBL/GenBank/DDBJ whole genome shotgun (WGS) entry which is preliminary data.</text>
</comment>